<accession>A0ACC2W0S6</accession>
<reference evidence="1" key="1">
    <citation type="submission" date="2023-04" db="EMBL/GenBank/DDBJ databases">
        <title>Draft Genome sequencing of Naganishia species isolated from polar environments using Oxford Nanopore Technology.</title>
        <authorList>
            <person name="Leo P."/>
            <person name="Venkateswaran K."/>
        </authorList>
    </citation>
    <scope>NUCLEOTIDE SEQUENCE</scope>
    <source>
        <strain evidence="1">MNA-CCFEE 5262</strain>
    </source>
</reference>
<sequence>MAPRPTILSARPIRYMSTATVPQRTDAQDESVWTESIRQRASEGLESLKALVQEMRAAGTPPTIATYHAIAPYFVAHAASNGTNDPNAFNNRVYAMLEEWNDLLGLDADDSVGRTIMQYLVGSTSIPTQTVALVLSSIYYDISLHKPFTADEFLSDGTALTYLRWLCDPRGGDDLQAARDAFRYFLSVYDANHGTGEEPRPVQEMAAVLLTAMAKRGVETAKGATPLIDELRDRGFTLAERDKMRVIKRLMEATVDHREAFRMYSWVRGLNPKAFTYDQYGEMINFFADLSLPKSPRVPPELLAEFITDIKKAGRRMDAKMYTTIISRFTRFLRQRRRQLTESELLEMIPSTDDHTVSQTLHLVRKLHGTIRLDSFLDVDVPLLNAIMDAYNQLGAWPECFTVWQELVDQHAWEPQREAYQPSLSIILDACGYSGQVERGRRIWRWAMRGGVPVNRNNVAAWVECLCRTGRVVEAAELLCGPEIGDVKVDKRLLELPLKFAWRHDDGVRRQVREMIRLAFPDEWSQLRFVASKSA</sequence>
<gene>
    <name evidence="1" type="ORF">QFC20_004469</name>
</gene>
<evidence type="ECO:0000313" key="1">
    <source>
        <dbReference type="EMBL" id="KAJ9104697.1"/>
    </source>
</evidence>
<proteinExistence type="predicted"/>
<protein>
    <submittedName>
        <fullName evidence="1">Uncharacterized protein</fullName>
    </submittedName>
</protein>
<dbReference type="Proteomes" id="UP001230649">
    <property type="component" value="Unassembled WGS sequence"/>
</dbReference>
<keyword evidence="2" id="KW-1185">Reference proteome</keyword>
<comment type="caution">
    <text evidence="1">The sequence shown here is derived from an EMBL/GenBank/DDBJ whole genome shotgun (WGS) entry which is preliminary data.</text>
</comment>
<dbReference type="EMBL" id="JASBWS010000052">
    <property type="protein sequence ID" value="KAJ9104697.1"/>
    <property type="molecule type" value="Genomic_DNA"/>
</dbReference>
<evidence type="ECO:0000313" key="2">
    <source>
        <dbReference type="Proteomes" id="UP001230649"/>
    </source>
</evidence>
<organism evidence="1 2">
    <name type="scientific">Naganishia adeliensis</name>
    <dbReference type="NCBI Taxonomy" id="92952"/>
    <lineage>
        <taxon>Eukaryota</taxon>
        <taxon>Fungi</taxon>
        <taxon>Dikarya</taxon>
        <taxon>Basidiomycota</taxon>
        <taxon>Agaricomycotina</taxon>
        <taxon>Tremellomycetes</taxon>
        <taxon>Filobasidiales</taxon>
        <taxon>Filobasidiaceae</taxon>
        <taxon>Naganishia</taxon>
    </lineage>
</organism>
<name>A0ACC2W0S6_9TREE</name>